<feature type="non-terminal residue" evidence="2">
    <location>
        <position position="215"/>
    </location>
</feature>
<gene>
    <name evidence="2" type="ORF">GJ698_29700</name>
</gene>
<keyword evidence="1" id="KW-1133">Transmembrane helix</keyword>
<organism evidence="2 3">
    <name type="scientific">Duganella aquatilis</name>
    <dbReference type="NCBI Taxonomy" id="2666082"/>
    <lineage>
        <taxon>Bacteria</taxon>
        <taxon>Pseudomonadati</taxon>
        <taxon>Pseudomonadota</taxon>
        <taxon>Betaproteobacteria</taxon>
        <taxon>Burkholderiales</taxon>
        <taxon>Oxalobacteraceae</taxon>
        <taxon>Telluria group</taxon>
        <taxon>Duganella</taxon>
    </lineage>
</organism>
<keyword evidence="1" id="KW-0472">Membrane</keyword>
<comment type="caution">
    <text evidence="2">The sequence shown here is derived from an EMBL/GenBank/DDBJ whole genome shotgun (WGS) entry which is preliminary data.</text>
</comment>
<feature type="transmembrane region" description="Helical" evidence="1">
    <location>
        <begin position="141"/>
        <end position="157"/>
    </location>
</feature>
<dbReference type="AlphaFoldDB" id="A0A844DHS0"/>
<keyword evidence="3" id="KW-1185">Reference proteome</keyword>
<accession>A0A844DHS0</accession>
<keyword evidence="1" id="KW-0812">Transmembrane</keyword>
<evidence type="ECO:0008006" key="4">
    <source>
        <dbReference type="Google" id="ProtNLM"/>
    </source>
</evidence>
<evidence type="ECO:0000256" key="1">
    <source>
        <dbReference type="SAM" id="Phobius"/>
    </source>
</evidence>
<evidence type="ECO:0000313" key="3">
    <source>
        <dbReference type="Proteomes" id="UP000439986"/>
    </source>
</evidence>
<evidence type="ECO:0000313" key="2">
    <source>
        <dbReference type="EMBL" id="MRW88259.1"/>
    </source>
</evidence>
<sequence length="215" mass="23955">MLIQRLLLLLLGINIVLLAFYLVIDYQLVYHSDSAVKNLLAQEIVDTGQYFPRDWNYVNGDLWVLNTHTFIIPLLHWMHNGYLAHAASDIVSAALILHASWLLTGLLEQSRLARLVGMLVVSAGMSLIMAEHIYGQAAYGSLYYMACYLLVAYWSLSQARRATVLPWAAATAVLTALVFWTNPQRALLFYGAPLLAAGALQQLLAWHAARADGQQ</sequence>
<proteinExistence type="predicted"/>
<feature type="transmembrane region" description="Helical" evidence="1">
    <location>
        <begin position="164"/>
        <end position="181"/>
    </location>
</feature>
<dbReference type="EMBL" id="WKJL01000049">
    <property type="protein sequence ID" value="MRW88259.1"/>
    <property type="molecule type" value="Genomic_DNA"/>
</dbReference>
<feature type="transmembrane region" description="Helical" evidence="1">
    <location>
        <begin position="7"/>
        <end position="24"/>
    </location>
</feature>
<reference evidence="2 3" key="1">
    <citation type="submission" date="2019-11" db="EMBL/GenBank/DDBJ databases">
        <title>Novel species isolated from a subtropical stream in China.</title>
        <authorList>
            <person name="Lu H."/>
        </authorList>
    </citation>
    <scope>NUCLEOTIDE SEQUENCE [LARGE SCALE GENOMIC DNA]</scope>
    <source>
        <strain evidence="2 3">FT26W</strain>
    </source>
</reference>
<name>A0A844DHS0_9BURK</name>
<dbReference type="RefSeq" id="WP_154361462.1">
    <property type="nucleotide sequence ID" value="NZ_WKJL01000049.1"/>
</dbReference>
<feature type="transmembrane region" description="Helical" evidence="1">
    <location>
        <begin position="82"/>
        <end position="103"/>
    </location>
</feature>
<feature type="transmembrane region" description="Helical" evidence="1">
    <location>
        <begin position="187"/>
        <end position="209"/>
    </location>
</feature>
<protein>
    <recommendedName>
        <fullName evidence="4">Glycosyltransferase RgtA/B/C/D-like domain-containing protein</fullName>
    </recommendedName>
</protein>
<dbReference type="Proteomes" id="UP000439986">
    <property type="component" value="Unassembled WGS sequence"/>
</dbReference>
<feature type="transmembrane region" description="Helical" evidence="1">
    <location>
        <begin position="115"/>
        <end position="135"/>
    </location>
</feature>